<dbReference type="SUPFAM" id="SSF55347">
    <property type="entry name" value="Glyceraldehyde-3-phosphate dehydrogenase-like, C-terminal domain"/>
    <property type="match status" value="1"/>
</dbReference>
<dbReference type="Pfam" id="PF01408">
    <property type="entry name" value="GFO_IDH_MocA"/>
    <property type="match status" value="1"/>
</dbReference>
<dbReference type="InterPro" id="IPR055170">
    <property type="entry name" value="GFO_IDH_MocA-like_dom"/>
</dbReference>
<dbReference type="EMBL" id="VXRG01000005">
    <property type="protein sequence ID" value="MXY91928.1"/>
    <property type="molecule type" value="Genomic_DNA"/>
</dbReference>
<dbReference type="InterPro" id="IPR000683">
    <property type="entry name" value="Gfo/Idh/MocA-like_OxRdtase_N"/>
</dbReference>
<dbReference type="InterPro" id="IPR050463">
    <property type="entry name" value="Gfo/Idh/MocA_oxidrdct_glycsds"/>
</dbReference>
<protein>
    <submittedName>
        <fullName evidence="4">Gfo/Idh/MocA family oxidoreductase</fullName>
    </submittedName>
</protein>
<feature type="domain" description="Gfo/Idh/MocA-like oxidoreductase N-terminal" evidence="2">
    <location>
        <begin position="10"/>
        <end position="134"/>
    </location>
</feature>
<gene>
    <name evidence="4" type="ORF">F4Y42_00595</name>
</gene>
<dbReference type="PANTHER" id="PTHR43818:SF11">
    <property type="entry name" value="BCDNA.GH03377"/>
    <property type="match status" value="1"/>
</dbReference>
<feature type="domain" description="GFO/IDH/MocA-like oxidoreductase" evidence="3">
    <location>
        <begin position="146"/>
        <end position="290"/>
    </location>
</feature>
<comment type="caution">
    <text evidence="4">The sequence shown here is derived from an EMBL/GenBank/DDBJ whole genome shotgun (WGS) entry which is preliminary data.</text>
</comment>
<dbReference type="Pfam" id="PF22725">
    <property type="entry name" value="GFO_IDH_MocA_C3"/>
    <property type="match status" value="1"/>
</dbReference>
<evidence type="ECO:0000313" key="4">
    <source>
        <dbReference type="EMBL" id="MXY91928.1"/>
    </source>
</evidence>
<reference evidence="4" key="1">
    <citation type="submission" date="2019-09" db="EMBL/GenBank/DDBJ databases">
        <title>Characterisation of the sponge microbiome using genome-centric metagenomics.</title>
        <authorList>
            <person name="Engelberts J.P."/>
            <person name="Robbins S.J."/>
            <person name="De Goeij J.M."/>
            <person name="Aranda M."/>
            <person name="Bell S.C."/>
            <person name="Webster N.S."/>
        </authorList>
    </citation>
    <scope>NUCLEOTIDE SEQUENCE</scope>
    <source>
        <strain evidence="4">SB0664_bin_27</strain>
    </source>
</reference>
<dbReference type="GO" id="GO:0016491">
    <property type="term" value="F:oxidoreductase activity"/>
    <property type="evidence" value="ECO:0007669"/>
    <property type="project" value="UniProtKB-KW"/>
</dbReference>
<sequence>MSQNSERVPICVVGCGGMGHRHTIAYHTLEETGMSNVELMAVCDINRDNAERIAGEVERLFGRKPLIFTDLDRMLANPDIAAVDVVTDGSSHHEIATAALAAGKHALVEKPLGITIRACRRIIDAAERSGTVLATAENYRRDPVNRMVRAVIDAGLLDDPLLMIQTSLGGNDMMAATPWRHLKEKGAIGLDMGVHYADIIRYYLGEYARIFGRGLIVEPVRRRPVAENHPLISYREQTPTYPETVEATGEDSILAQYLMQSGATVQFSHLGGGRGSSRFERSVHGRRGALDIPRDRTGGAVRLRLEDRTLEGKEILGLLPGFSLNDITARLFGADGVVYDLPDVAHAEMALDARLLAIEYHDFAEAVLQGRAPEVDGRDGMIAVAAILGAYESAAVGRAVELEELLTGAVRTYQEEIDDALGL</sequence>
<dbReference type="SUPFAM" id="SSF51735">
    <property type="entry name" value="NAD(P)-binding Rossmann-fold domains"/>
    <property type="match status" value="1"/>
</dbReference>
<dbReference type="AlphaFoldDB" id="A0A6B0YR80"/>
<dbReference type="PANTHER" id="PTHR43818">
    <property type="entry name" value="BCDNA.GH03377"/>
    <property type="match status" value="1"/>
</dbReference>
<accession>A0A6B0YR80</accession>
<evidence type="ECO:0000256" key="1">
    <source>
        <dbReference type="ARBA" id="ARBA00023002"/>
    </source>
</evidence>
<dbReference type="GO" id="GO:0000166">
    <property type="term" value="F:nucleotide binding"/>
    <property type="evidence" value="ECO:0007669"/>
    <property type="project" value="InterPro"/>
</dbReference>
<evidence type="ECO:0000259" key="3">
    <source>
        <dbReference type="Pfam" id="PF22725"/>
    </source>
</evidence>
<dbReference type="Gene3D" id="3.40.50.720">
    <property type="entry name" value="NAD(P)-binding Rossmann-like Domain"/>
    <property type="match status" value="1"/>
</dbReference>
<dbReference type="InterPro" id="IPR036291">
    <property type="entry name" value="NAD(P)-bd_dom_sf"/>
</dbReference>
<proteinExistence type="predicted"/>
<keyword evidence="1" id="KW-0560">Oxidoreductase</keyword>
<evidence type="ECO:0000259" key="2">
    <source>
        <dbReference type="Pfam" id="PF01408"/>
    </source>
</evidence>
<organism evidence="4">
    <name type="scientific">Caldilineaceae bacterium SB0664_bin_27</name>
    <dbReference type="NCBI Taxonomy" id="2605260"/>
    <lineage>
        <taxon>Bacteria</taxon>
        <taxon>Bacillati</taxon>
        <taxon>Chloroflexota</taxon>
        <taxon>Caldilineae</taxon>
        <taxon>Caldilineales</taxon>
        <taxon>Caldilineaceae</taxon>
    </lineage>
</organism>
<name>A0A6B0YR80_9CHLR</name>
<dbReference type="Gene3D" id="3.30.360.10">
    <property type="entry name" value="Dihydrodipicolinate Reductase, domain 2"/>
    <property type="match status" value="1"/>
</dbReference>